<dbReference type="GO" id="GO:0006355">
    <property type="term" value="P:regulation of DNA-templated transcription"/>
    <property type="evidence" value="ECO:0007669"/>
    <property type="project" value="InterPro"/>
</dbReference>
<dbReference type="RefSeq" id="WP_091574881.1">
    <property type="nucleotide sequence ID" value="NZ_FMXM01000002.1"/>
</dbReference>
<evidence type="ECO:0000313" key="3">
    <source>
        <dbReference type="Proteomes" id="UP000198588"/>
    </source>
</evidence>
<dbReference type="Proteomes" id="UP000198588">
    <property type="component" value="Unassembled WGS sequence"/>
</dbReference>
<feature type="compositionally biased region" description="Basic and acidic residues" evidence="1">
    <location>
        <begin position="251"/>
        <end position="260"/>
    </location>
</feature>
<sequence length="260" mass="28810">MKSKLSELTRAERYALGQIGRVKRNRSSWKASPALMRLREIEKVIKARHGSVLPETDDADLYIRAAAFSCTGQDMRQWCARWAPWASPDLIKLIATAAAKRRHMMSANGVAGMLMVSMEERTRLGLNTIGACDMSLQDRQELTKQRKRERDRSLVEQKRRAAGKVDRASYLAAHAVSRDKPWEVEGISRRTWYRRGTGQSRVEVLHTGGDTLVPTIPPVPVISKQSSGKAGRRGSGDHPPAGYQGAAPHGSGDKINEEAA</sequence>
<name>A0A1G5V2Y4_9HYPH</name>
<dbReference type="Gene3D" id="1.10.1220.10">
    <property type="entry name" value="Met repressor-like"/>
    <property type="match status" value="1"/>
</dbReference>
<evidence type="ECO:0000313" key="2">
    <source>
        <dbReference type="EMBL" id="SDA40230.1"/>
    </source>
</evidence>
<dbReference type="EMBL" id="FMXM01000002">
    <property type="protein sequence ID" value="SDA40230.1"/>
    <property type="molecule type" value="Genomic_DNA"/>
</dbReference>
<evidence type="ECO:0000256" key="1">
    <source>
        <dbReference type="SAM" id="MobiDB-lite"/>
    </source>
</evidence>
<dbReference type="InterPro" id="IPR013321">
    <property type="entry name" value="Arc_rbn_hlx_hlx"/>
</dbReference>
<dbReference type="OrthoDB" id="8347782at2"/>
<dbReference type="STRING" id="1165689.SAMN02927914_00217"/>
<reference evidence="2 3" key="1">
    <citation type="submission" date="2016-10" db="EMBL/GenBank/DDBJ databases">
        <authorList>
            <person name="de Groot N.N."/>
        </authorList>
    </citation>
    <scope>NUCLEOTIDE SEQUENCE [LARGE SCALE GENOMIC DNA]</scope>
    <source>
        <strain evidence="2 3">CGMCC 1.12097</strain>
    </source>
</reference>
<organism evidence="2 3">
    <name type="scientific">Mesorhizobium qingshengii</name>
    <dbReference type="NCBI Taxonomy" id="1165689"/>
    <lineage>
        <taxon>Bacteria</taxon>
        <taxon>Pseudomonadati</taxon>
        <taxon>Pseudomonadota</taxon>
        <taxon>Alphaproteobacteria</taxon>
        <taxon>Hyphomicrobiales</taxon>
        <taxon>Phyllobacteriaceae</taxon>
        <taxon>Mesorhizobium</taxon>
    </lineage>
</organism>
<accession>A0A1G5V2Y4</accession>
<dbReference type="AlphaFoldDB" id="A0A1G5V2Y4"/>
<protein>
    <submittedName>
        <fullName evidence="2">Uncharacterized protein</fullName>
    </submittedName>
</protein>
<feature type="region of interest" description="Disordered" evidence="1">
    <location>
        <begin position="209"/>
        <end position="260"/>
    </location>
</feature>
<gene>
    <name evidence="2" type="ORF">SAMN02927914_00217</name>
</gene>
<proteinExistence type="predicted"/>